<keyword evidence="3" id="KW-1185">Reference proteome</keyword>
<evidence type="ECO:0000313" key="3">
    <source>
        <dbReference type="Proteomes" id="UP000657200"/>
    </source>
</evidence>
<accession>A0ABX0KJZ4</accession>
<dbReference type="RefSeq" id="WP_157065391.1">
    <property type="nucleotide sequence ID" value="NZ_WOTE01000011.1"/>
</dbReference>
<keyword evidence="1" id="KW-0812">Transmembrane</keyword>
<keyword evidence="1" id="KW-1133">Transmembrane helix</keyword>
<organism evidence="2 3">
    <name type="scientific">Acetobacter ghanensis</name>
    <dbReference type="NCBI Taxonomy" id="431306"/>
    <lineage>
        <taxon>Bacteria</taxon>
        <taxon>Pseudomonadati</taxon>
        <taxon>Pseudomonadota</taxon>
        <taxon>Alphaproteobacteria</taxon>
        <taxon>Acetobacterales</taxon>
        <taxon>Acetobacteraceae</taxon>
        <taxon>Acetobacter</taxon>
    </lineage>
</organism>
<name>A0ABX0KJZ4_9PROT</name>
<dbReference type="EMBL" id="WOTE01000011">
    <property type="protein sequence ID" value="NHO40437.1"/>
    <property type="molecule type" value="Genomic_DNA"/>
</dbReference>
<feature type="transmembrane region" description="Helical" evidence="1">
    <location>
        <begin position="98"/>
        <end position="116"/>
    </location>
</feature>
<feature type="transmembrane region" description="Helical" evidence="1">
    <location>
        <begin position="6"/>
        <end position="23"/>
    </location>
</feature>
<gene>
    <name evidence="2" type="ORF">GOB80_12270</name>
</gene>
<evidence type="ECO:0000313" key="2">
    <source>
        <dbReference type="EMBL" id="NHO40437.1"/>
    </source>
</evidence>
<proteinExistence type="predicted"/>
<comment type="caution">
    <text evidence="2">The sequence shown here is derived from an EMBL/GenBank/DDBJ whole genome shotgun (WGS) entry which is preliminary data.</text>
</comment>
<keyword evidence="1" id="KW-0472">Membrane</keyword>
<protein>
    <submittedName>
        <fullName evidence="2">Uncharacterized protein</fullName>
    </submittedName>
</protein>
<dbReference type="Proteomes" id="UP000657200">
    <property type="component" value="Unassembled WGS sequence"/>
</dbReference>
<evidence type="ECO:0000256" key="1">
    <source>
        <dbReference type="SAM" id="Phobius"/>
    </source>
</evidence>
<sequence length="144" mass="15756">MWQPDRLFFSAMVFLMLFLRTFVTRARRAVSLCWHGVSVFGMSLLVLYGILGIGLQASLMVVANTSRLSLPALYWLSHQSSGQLLDAIARKSQIIDQLFHGISGVIALGAVALRLWRHHRHAASRMSTGDACAAASKNSTAVDA</sequence>
<reference evidence="2 3" key="1">
    <citation type="journal article" date="2020" name="Int. J. Syst. Evol. Microbiol.">
        <title>Novel acetic acid bacteria from cider fermentations: Acetobacter conturbans sp. nov. and Acetobacter fallax sp. nov.</title>
        <authorList>
            <person name="Sombolestani A.S."/>
            <person name="Cleenwerck I."/>
            <person name="Cnockaert M."/>
            <person name="Borremans W."/>
            <person name="Wieme A.D."/>
            <person name="De Vuyst L."/>
            <person name="Vandamme P."/>
        </authorList>
    </citation>
    <scope>NUCLEOTIDE SEQUENCE [LARGE SCALE GENOMIC DNA]</scope>
    <source>
        <strain evidence="2 3">LMG 23848</strain>
    </source>
</reference>